<organism evidence="2 3">
    <name type="scientific">Halobaculum magnesiiphilum</name>
    <dbReference type="NCBI Taxonomy" id="1017351"/>
    <lineage>
        <taxon>Archaea</taxon>
        <taxon>Methanobacteriati</taxon>
        <taxon>Methanobacteriota</taxon>
        <taxon>Stenosarchaea group</taxon>
        <taxon>Halobacteria</taxon>
        <taxon>Halobacteriales</taxon>
        <taxon>Haloferacaceae</taxon>
        <taxon>Halobaculum</taxon>
    </lineage>
</organism>
<dbReference type="Proteomes" id="UP000826254">
    <property type="component" value="Chromosome"/>
</dbReference>
<evidence type="ECO:0000256" key="1">
    <source>
        <dbReference type="SAM" id="MobiDB-lite"/>
    </source>
</evidence>
<proteinExistence type="predicted"/>
<accession>A0A8T8WDU6</accession>
<gene>
    <name evidence="2" type="ORF">K6T50_02485</name>
</gene>
<keyword evidence="3" id="KW-1185">Reference proteome</keyword>
<evidence type="ECO:0000313" key="3">
    <source>
        <dbReference type="Proteomes" id="UP000826254"/>
    </source>
</evidence>
<protein>
    <submittedName>
        <fullName evidence="2">DUF5820 family protein</fullName>
    </submittedName>
</protein>
<dbReference type="InterPro" id="IPR043858">
    <property type="entry name" value="DUF5820"/>
</dbReference>
<sequence>MTDDGDGRPPVDGPGIGDESGEATEGSALDGDGLDTGARDADAFDLDALDPDELADGWRLWNEEPNGRAIVVFRPDVFDADRFPAPCLPTVYLTNGSRRARPGSGQRTTDEWHVILFLEPEVEVESTTFDDRTAALDGVRDVTERFVAGDIDHRGAYQVPREAYLDALDDLLGEE</sequence>
<name>A0A8T8WDU6_9EURY</name>
<feature type="region of interest" description="Disordered" evidence="1">
    <location>
        <begin position="1"/>
        <end position="44"/>
    </location>
</feature>
<evidence type="ECO:0000313" key="2">
    <source>
        <dbReference type="EMBL" id="QZP38047.1"/>
    </source>
</evidence>
<dbReference type="Pfam" id="PF19137">
    <property type="entry name" value="DUF5820"/>
    <property type="match status" value="1"/>
</dbReference>
<dbReference type="KEGG" id="hmp:K6T50_02485"/>
<dbReference type="AlphaFoldDB" id="A0A8T8WDU6"/>
<dbReference type="EMBL" id="CP081958">
    <property type="protein sequence ID" value="QZP38047.1"/>
    <property type="molecule type" value="Genomic_DNA"/>
</dbReference>
<reference evidence="2 3" key="1">
    <citation type="journal article" date="2021" name="Int. J. Syst. Evol. Microbiol.">
        <title>Halobaculum halophilum sp. nov. and Halobaculum salinum sp. nov., isolated from salt lake and saline soil.</title>
        <authorList>
            <person name="Cui H.L."/>
            <person name="Shi X.W."/>
            <person name="Yin X.M."/>
            <person name="Yang X.Y."/>
            <person name="Hou J."/>
            <person name="Zhu L."/>
        </authorList>
    </citation>
    <scope>NUCLEOTIDE SEQUENCE [LARGE SCALE GENOMIC DNA]</scope>
    <source>
        <strain evidence="2 3">NBRC 109044</strain>
    </source>
</reference>